<dbReference type="PROSITE" id="PS50949">
    <property type="entry name" value="HTH_GNTR"/>
    <property type="match status" value="1"/>
</dbReference>
<name>A0A3E4F6X6_9FIRM</name>
<dbReference type="SUPFAM" id="SSF48008">
    <property type="entry name" value="GntR ligand-binding domain-like"/>
    <property type="match status" value="1"/>
</dbReference>
<keyword evidence="2" id="KW-0238">DNA-binding</keyword>
<dbReference type="InterPro" id="IPR008920">
    <property type="entry name" value="TF_FadR/GntR_C"/>
</dbReference>
<evidence type="ECO:0000256" key="1">
    <source>
        <dbReference type="ARBA" id="ARBA00023015"/>
    </source>
</evidence>
<dbReference type="AlphaFoldDB" id="A0A3E4F6X6"/>
<dbReference type="InterPro" id="IPR036388">
    <property type="entry name" value="WH-like_DNA-bd_sf"/>
</dbReference>
<dbReference type="InterPro" id="IPR036390">
    <property type="entry name" value="WH_DNA-bd_sf"/>
</dbReference>
<feature type="domain" description="HTH gntR-type" evidence="4">
    <location>
        <begin position="10"/>
        <end position="77"/>
    </location>
</feature>
<evidence type="ECO:0000259" key="4">
    <source>
        <dbReference type="PROSITE" id="PS50949"/>
    </source>
</evidence>
<protein>
    <submittedName>
        <fullName evidence="5">GntR family transcriptional regulator</fullName>
    </submittedName>
</protein>
<evidence type="ECO:0000313" key="6">
    <source>
        <dbReference type="Proteomes" id="UP000260664"/>
    </source>
</evidence>
<comment type="caution">
    <text evidence="5">The sequence shown here is derived from an EMBL/GenBank/DDBJ whole genome shotgun (WGS) entry which is preliminary data.</text>
</comment>
<dbReference type="Proteomes" id="UP000260664">
    <property type="component" value="Unassembled WGS sequence"/>
</dbReference>
<evidence type="ECO:0000256" key="3">
    <source>
        <dbReference type="ARBA" id="ARBA00023163"/>
    </source>
</evidence>
<dbReference type="SMART" id="SM00345">
    <property type="entry name" value="HTH_GNTR"/>
    <property type="match status" value="1"/>
</dbReference>
<gene>
    <name evidence="5" type="ORF">DXD84_05300</name>
</gene>
<dbReference type="GO" id="GO:0003700">
    <property type="term" value="F:DNA-binding transcription factor activity"/>
    <property type="evidence" value="ECO:0007669"/>
    <property type="project" value="InterPro"/>
</dbReference>
<proteinExistence type="predicted"/>
<dbReference type="RefSeq" id="WP_005339171.1">
    <property type="nucleotide sequence ID" value="NZ_QSOI01000005.1"/>
</dbReference>
<dbReference type="GO" id="GO:0003677">
    <property type="term" value="F:DNA binding"/>
    <property type="evidence" value="ECO:0007669"/>
    <property type="project" value="UniProtKB-KW"/>
</dbReference>
<keyword evidence="3" id="KW-0804">Transcription</keyword>
<sequence>MHVTERLKGESSKEYAMRVIRENIISLELEPGTSVSANELASEIPVSRGPIREALSELSKIGIVEVYPQSGCKISMIDYTVVEEARFLRNTLECAIVKEACQVAEAVNILRLQENVNLQKFYMENHKTEELLEMDNEFHKYLFQFTNKIEIYNLMKNFDIHFDRIRSVSIRSVKNLKIVEDHEKILDCIRNSDEEEASKIMNIHLMRDKIDKEELKEKYGRYFK</sequence>
<evidence type="ECO:0000313" key="5">
    <source>
        <dbReference type="EMBL" id="RGI84877.1"/>
    </source>
</evidence>
<dbReference type="Pfam" id="PF00392">
    <property type="entry name" value="GntR"/>
    <property type="match status" value="1"/>
</dbReference>
<evidence type="ECO:0000256" key="2">
    <source>
        <dbReference type="ARBA" id="ARBA00023125"/>
    </source>
</evidence>
<dbReference type="Gene3D" id="1.20.120.530">
    <property type="entry name" value="GntR ligand-binding domain-like"/>
    <property type="match status" value="1"/>
</dbReference>
<dbReference type="InterPro" id="IPR011711">
    <property type="entry name" value="GntR_C"/>
</dbReference>
<dbReference type="SUPFAM" id="SSF46785">
    <property type="entry name" value="Winged helix' DNA-binding domain"/>
    <property type="match status" value="1"/>
</dbReference>
<dbReference type="PANTHER" id="PTHR43537:SF45">
    <property type="entry name" value="GNTR FAMILY REGULATORY PROTEIN"/>
    <property type="match status" value="1"/>
</dbReference>
<dbReference type="InterPro" id="IPR000524">
    <property type="entry name" value="Tscrpt_reg_HTH_GntR"/>
</dbReference>
<dbReference type="Gene3D" id="1.10.10.10">
    <property type="entry name" value="Winged helix-like DNA-binding domain superfamily/Winged helix DNA-binding domain"/>
    <property type="match status" value="1"/>
</dbReference>
<accession>A0A3E4F6X6</accession>
<dbReference type="PANTHER" id="PTHR43537">
    <property type="entry name" value="TRANSCRIPTIONAL REGULATOR, GNTR FAMILY"/>
    <property type="match status" value="1"/>
</dbReference>
<dbReference type="SMART" id="SM00895">
    <property type="entry name" value="FCD"/>
    <property type="match status" value="1"/>
</dbReference>
<dbReference type="EMBL" id="QSOI01000005">
    <property type="protein sequence ID" value="RGI84877.1"/>
    <property type="molecule type" value="Genomic_DNA"/>
</dbReference>
<organism evidence="5 6">
    <name type="scientific">Dorea formicigenerans</name>
    <dbReference type="NCBI Taxonomy" id="39486"/>
    <lineage>
        <taxon>Bacteria</taxon>
        <taxon>Bacillati</taxon>
        <taxon>Bacillota</taxon>
        <taxon>Clostridia</taxon>
        <taxon>Lachnospirales</taxon>
        <taxon>Lachnospiraceae</taxon>
        <taxon>Dorea</taxon>
    </lineage>
</organism>
<keyword evidence="1" id="KW-0805">Transcription regulation</keyword>
<dbReference type="Pfam" id="PF07729">
    <property type="entry name" value="FCD"/>
    <property type="match status" value="1"/>
</dbReference>
<reference evidence="5 6" key="1">
    <citation type="submission" date="2018-08" db="EMBL/GenBank/DDBJ databases">
        <title>A genome reference for cultivated species of the human gut microbiota.</title>
        <authorList>
            <person name="Zou Y."/>
            <person name="Xue W."/>
            <person name="Luo G."/>
        </authorList>
    </citation>
    <scope>NUCLEOTIDE SEQUENCE [LARGE SCALE GENOMIC DNA]</scope>
    <source>
        <strain evidence="5 6">TM09-19AC</strain>
    </source>
</reference>